<dbReference type="SUPFAM" id="SSF57938">
    <property type="entry name" value="DnaJ/Hsp40 cysteine-rich domain"/>
    <property type="match status" value="1"/>
</dbReference>
<comment type="function">
    <text evidence="11">Participates actively in the response to hyperosmotic and heat shock by preventing the aggregation of stress-denatured proteins and by disaggregating proteins, also in an autonomous, DnaK-independent fashion. Unfolded proteins bind initially to DnaJ; upon interaction with the DnaJ-bound protein, DnaK hydrolyzes its bound ATP, resulting in the formation of a stable complex. GrpE releases ADP from DnaK; ATP binding to DnaK triggers the release of the substrate protein, thus completing the reaction cycle. Several rounds of ATP-dependent interactions between DnaJ, DnaK and GrpE are required for fully efficient folding. Also involved, together with DnaK and GrpE, in the DNA replication of plasmids through activation of initiation proteins.</text>
</comment>
<comment type="subunit">
    <text evidence="11">Homodimer.</text>
</comment>
<dbReference type="SMART" id="SM00271">
    <property type="entry name" value="DnaJ"/>
    <property type="match status" value="1"/>
</dbReference>
<dbReference type="PROSITE" id="PS51188">
    <property type="entry name" value="ZF_CR"/>
    <property type="match status" value="1"/>
</dbReference>
<feature type="binding site" evidence="11">
    <location>
        <position position="196"/>
    </location>
    <ligand>
        <name>Zn(2+)</name>
        <dbReference type="ChEBI" id="CHEBI:29105"/>
        <label>2</label>
    </ligand>
</feature>
<dbReference type="EMBL" id="MNZT01000084">
    <property type="protein sequence ID" value="OIP96478.1"/>
    <property type="molecule type" value="Genomic_DNA"/>
</dbReference>
<proteinExistence type="inferred from homology"/>
<dbReference type="SUPFAM" id="SSF46565">
    <property type="entry name" value="Chaperone J-domain"/>
    <property type="match status" value="1"/>
</dbReference>
<evidence type="ECO:0000256" key="7">
    <source>
        <dbReference type="ARBA" id="ARBA00023016"/>
    </source>
</evidence>
<dbReference type="InterPro" id="IPR036410">
    <property type="entry name" value="HSP_DnaJ_Cys-rich_dom_sf"/>
</dbReference>
<dbReference type="HAMAP" id="MF_01152">
    <property type="entry name" value="DnaJ"/>
    <property type="match status" value="1"/>
</dbReference>
<dbReference type="Proteomes" id="UP000183245">
    <property type="component" value="Unassembled WGS sequence"/>
</dbReference>
<feature type="domain" description="J" evidence="13">
    <location>
        <begin position="6"/>
        <end position="68"/>
    </location>
</feature>
<dbReference type="AlphaFoldDB" id="A0A1J5IW21"/>
<dbReference type="GO" id="GO:0042026">
    <property type="term" value="P:protein refolding"/>
    <property type="evidence" value="ECO:0007669"/>
    <property type="project" value="TreeGrafter"/>
</dbReference>
<feature type="binding site" evidence="11">
    <location>
        <position position="210"/>
    </location>
    <ligand>
        <name>Zn(2+)</name>
        <dbReference type="ChEBI" id="CHEBI:29105"/>
        <label>1</label>
    </ligand>
</feature>
<dbReference type="Pfam" id="PF00226">
    <property type="entry name" value="DnaJ"/>
    <property type="match status" value="1"/>
</dbReference>
<comment type="subcellular location">
    <subcellularLocation>
        <location evidence="11">Cytoplasm</location>
    </subcellularLocation>
</comment>
<keyword evidence="7 11" id="KW-0346">Stress response</keyword>
<gene>
    <name evidence="11" type="primary">dnaJ</name>
    <name evidence="15" type="ORF">AUK40_04910</name>
</gene>
<comment type="similarity">
    <text evidence="9 11">Belongs to the DnaJ family.</text>
</comment>
<dbReference type="InterPro" id="IPR001305">
    <property type="entry name" value="HSP_DnaJ_Cys-rich_dom"/>
</dbReference>
<feature type="binding site" evidence="11">
    <location>
        <position position="173"/>
    </location>
    <ligand>
        <name>Zn(2+)</name>
        <dbReference type="ChEBI" id="CHEBI:29105"/>
        <label>2</label>
    </ligand>
</feature>
<comment type="caution">
    <text evidence="15">The sequence shown here is derived from an EMBL/GenBank/DDBJ whole genome shotgun (WGS) entry which is preliminary data.</text>
</comment>
<evidence type="ECO:0000256" key="8">
    <source>
        <dbReference type="ARBA" id="ARBA00023186"/>
    </source>
</evidence>
<dbReference type="CDD" id="cd10747">
    <property type="entry name" value="DnaJ_C"/>
    <property type="match status" value="1"/>
</dbReference>
<dbReference type="InterPro" id="IPR002939">
    <property type="entry name" value="DnaJ_C"/>
</dbReference>
<evidence type="ECO:0000256" key="11">
    <source>
        <dbReference type="HAMAP-Rule" id="MF_01152"/>
    </source>
</evidence>
<evidence type="ECO:0000313" key="15">
    <source>
        <dbReference type="EMBL" id="OIP96478.1"/>
    </source>
</evidence>
<dbReference type="InterPro" id="IPR012724">
    <property type="entry name" value="DnaJ"/>
</dbReference>
<evidence type="ECO:0000313" key="16">
    <source>
        <dbReference type="Proteomes" id="UP000183245"/>
    </source>
</evidence>
<dbReference type="PROSITE" id="PS50076">
    <property type="entry name" value="DNAJ_2"/>
    <property type="match status" value="1"/>
</dbReference>
<feature type="binding site" evidence="11">
    <location>
        <position position="156"/>
    </location>
    <ligand>
        <name>Zn(2+)</name>
        <dbReference type="ChEBI" id="CHEBI:29105"/>
        <label>1</label>
    </ligand>
</feature>
<protein>
    <recommendedName>
        <fullName evidence="10 11">Chaperone protein DnaJ</fullName>
    </recommendedName>
</protein>
<dbReference type="NCBIfam" id="TIGR02349">
    <property type="entry name" value="DnaJ_bact"/>
    <property type="match status" value="1"/>
</dbReference>
<evidence type="ECO:0000259" key="14">
    <source>
        <dbReference type="PROSITE" id="PS51188"/>
    </source>
</evidence>
<feature type="domain" description="CR-type" evidence="14">
    <location>
        <begin position="140"/>
        <end position="222"/>
    </location>
</feature>
<keyword evidence="3 11" id="KW-0479">Metal-binding</keyword>
<evidence type="ECO:0000256" key="2">
    <source>
        <dbReference type="ARBA" id="ARBA00022705"/>
    </source>
</evidence>
<dbReference type="PANTHER" id="PTHR43096">
    <property type="entry name" value="DNAJ HOMOLOG 1, MITOCHONDRIAL-RELATED"/>
    <property type="match status" value="1"/>
</dbReference>
<dbReference type="Gene3D" id="2.60.260.20">
    <property type="entry name" value="Urease metallochaperone UreE, N-terminal domain"/>
    <property type="match status" value="2"/>
</dbReference>
<keyword evidence="5 11" id="KW-0863">Zinc-finger</keyword>
<evidence type="ECO:0000256" key="12">
    <source>
        <dbReference type="PROSITE-ProRule" id="PRU00546"/>
    </source>
</evidence>
<evidence type="ECO:0000256" key="5">
    <source>
        <dbReference type="ARBA" id="ARBA00022771"/>
    </source>
</evidence>
<dbReference type="Pfam" id="PF00684">
    <property type="entry name" value="DnaJ_CXXCXGXG"/>
    <property type="match status" value="1"/>
</dbReference>
<keyword evidence="6 11" id="KW-0862">Zinc</keyword>
<dbReference type="CDD" id="cd06257">
    <property type="entry name" value="DnaJ"/>
    <property type="match status" value="1"/>
</dbReference>
<dbReference type="NCBIfam" id="NF008035">
    <property type="entry name" value="PRK10767.1"/>
    <property type="match status" value="1"/>
</dbReference>
<keyword evidence="1 11" id="KW-0963">Cytoplasm</keyword>
<feature type="binding site" evidence="11">
    <location>
        <position position="153"/>
    </location>
    <ligand>
        <name>Zn(2+)</name>
        <dbReference type="ChEBI" id="CHEBI:29105"/>
        <label>1</label>
    </ligand>
</feature>
<comment type="domain">
    <text evidence="11">The J domain is necessary and sufficient to stimulate DnaK ATPase activity. Zinc center 1 plays an important role in the autonomous, DnaK-independent chaperone activity of DnaJ. Zinc center 2 is essential for interaction with DnaK and for DnaJ activity.</text>
</comment>
<keyword evidence="8 11" id="KW-0143">Chaperone</keyword>
<dbReference type="CDD" id="cd10719">
    <property type="entry name" value="DnaJ_zf"/>
    <property type="match status" value="1"/>
</dbReference>
<sequence length="382" mass="41482">MPNKRDYYDVLGLSKTASQTEIKKAFRQLAIKHHPDKDGGDEAKFKEINEAYEVLSDPKKRTVYDQYGHAANPGAAGGPQGAGGFPGGFDFQFQGGGAEGFGDIFNMFFGGERGGGPGGAQRGSDLEYRLEIGFTEAIFGTQTKISFNRREKCSRCKGSGGEPDAKVTTCSRCNGSGQVRHAQQSLFGSYMQMGVCPECHGEGKTYSQRCSRCKGITIQEVQAELTVRIPPGVDNGSRIRLRGEGEAGPKGGIAGDLYLALTVKKHEYFTREGQDIHYTLPLDYVQVSLGDEVEVPTVYGPVQLKIPAGTEATKVMRLRDKGVPNIKGTHVGDQIVHIRVEVPKSLTIREKQLLLELAQARGKNIRSSDSGFLNKVKEGMGL</sequence>
<dbReference type="GO" id="GO:0005737">
    <property type="term" value="C:cytoplasm"/>
    <property type="evidence" value="ECO:0007669"/>
    <property type="project" value="UniProtKB-SubCell"/>
</dbReference>
<keyword evidence="2 11" id="KW-0235">DNA replication</keyword>
<evidence type="ECO:0000256" key="9">
    <source>
        <dbReference type="ARBA" id="ARBA00061004"/>
    </source>
</evidence>
<dbReference type="SUPFAM" id="SSF49493">
    <property type="entry name" value="HSP40/DnaJ peptide-binding domain"/>
    <property type="match status" value="2"/>
</dbReference>
<comment type="caution">
    <text evidence="11">Lacks conserved residue(s) required for the propagation of feature annotation.</text>
</comment>
<dbReference type="PANTHER" id="PTHR43096:SF48">
    <property type="entry name" value="CHAPERONE PROTEIN DNAJ"/>
    <property type="match status" value="1"/>
</dbReference>
<dbReference type="InterPro" id="IPR036869">
    <property type="entry name" value="J_dom_sf"/>
</dbReference>
<evidence type="ECO:0000256" key="3">
    <source>
        <dbReference type="ARBA" id="ARBA00022723"/>
    </source>
</evidence>
<reference evidence="15 16" key="1">
    <citation type="journal article" date="2016" name="Environ. Microbiol.">
        <title>Genomic resolution of a cold subsurface aquifer community provides metabolic insights for novel microbes adapted to high CO concentrations.</title>
        <authorList>
            <person name="Probst A.J."/>
            <person name="Castelle C.J."/>
            <person name="Singh A."/>
            <person name="Brown C.T."/>
            <person name="Anantharaman K."/>
            <person name="Sharon I."/>
            <person name="Hug L.A."/>
            <person name="Burstein D."/>
            <person name="Emerson J.B."/>
            <person name="Thomas B.C."/>
            <person name="Banfield J.F."/>
        </authorList>
    </citation>
    <scope>NUCLEOTIDE SEQUENCE [LARGE SCALE GENOMIC DNA]</scope>
    <source>
        <strain evidence="15">CG2_30_54_11</strain>
    </source>
</reference>
<dbReference type="FunFam" id="2.10.230.10:FF:000002">
    <property type="entry name" value="Molecular chaperone DnaJ"/>
    <property type="match status" value="1"/>
</dbReference>
<feature type="binding site" evidence="11">
    <location>
        <position position="213"/>
    </location>
    <ligand>
        <name>Zn(2+)</name>
        <dbReference type="ChEBI" id="CHEBI:29105"/>
        <label>1</label>
    </ligand>
</feature>
<name>A0A1J5IW21_9BACT</name>
<comment type="cofactor">
    <cofactor evidence="11">
        <name>Zn(2+)</name>
        <dbReference type="ChEBI" id="CHEBI:29105"/>
    </cofactor>
    <text evidence="11">Binds 2 Zn(2+) ions per monomer.</text>
</comment>
<dbReference type="GO" id="GO:0005524">
    <property type="term" value="F:ATP binding"/>
    <property type="evidence" value="ECO:0007669"/>
    <property type="project" value="InterPro"/>
</dbReference>
<evidence type="ECO:0000256" key="10">
    <source>
        <dbReference type="ARBA" id="ARBA00067609"/>
    </source>
</evidence>
<evidence type="ECO:0000256" key="6">
    <source>
        <dbReference type="ARBA" id="ARBA00022833"/>
    </source>
</evidence>
<dbReference type="InterPro" id="IPR018253">
    <property type="entry name" value="DnaJ_domain_CS"/>
</dbReference>
<dbReference type="GO" id="GO:0051082">
    <property type="term" value="F:unfolded protein binding"/>
    <property type="evidence" value="ECO:0007669"/>
    <property type="project" value="UniProtKB-UniRule"/>
</dbReference>
<dbReference type="Gene3D" id="2.10.230.10">
    <property type="entry name" value="Heat shock protein DnaJ, cysteine-rich domain"/>
    <property type="match status" value="1"/>
</dbReference>
<dbReference type="GO" id="GO:0008270">
    <property type="term" value="F:zinc ion binding"/>
    <property type="evidence" value="ECO:0007669"/>
    <property type="project" value="UniProtKB-UniRule"/>
</dbReference>
<dbReference type="Gene3D" id="1.10.287.110">
    <property type="entry name" value="DnaJ domain"/>
    <property type="match status" value="1"/>
</dbReference>
<keyword evidence="4 11" id="KW-0677">Repeat</keyword>
<evidence type="ECO:0000256" key="4">
    <source>
        <dbReference type="ARBA" id="ARBA00022737"/>
    </source>
</evidence>
<dbReference type="InterPro" id="IPR008971">
    <property type="entry name" value="HSP40/DnaJ_pept-bd"/>
</dbReference>
<dbReference type="GO" id="GO:0009408">
    <property type="term" value="P:response to heat"/>
    <property type="evidence" value="ECO:0007669"/>
    <property type="project" value="InterPro"/>
</dbReference>
<feature type="binding site" evidence="11">
    <location>
        <position position="170"/>
    </location>
    <ligand>
        <name>Zn(2+)</name>
        <dbReference type="ChEBI" id="CHEBI:29105"/>
        <label>2</label>
    </ligand>
</feature>
<dbReference type="GO" id="GO:0006260">
    <property type="term" value="P:DNA replication"/>
    <property type="evidence" value="ECO:0007669"/>
    <property type="project" value="UniProtKB-KW"/>
</dbReference>
<dbReference type="PROSITE" id="PS00636">
    <property type="entry name" value="DNAJ_1"/>
    <property type="match status" value="1"/>
</dbReference>
<evidence type="ECO:0000256" key="1">
    <source>
        <dbReference type="ARBA" id="ARBA00022490"/>
    </source>
</evidence>
<organism evidence="15 16">
    <name type="scientific">Candidatus Wirthbacteria bacterium CG2_30_54_11</name>
    <dbReference type="NCBI Taxonomy" id="1817892"/>
    <lineage>
        <taxon>Bacteria</taxon>
        <taxon>Candidatus Wirthbacteria</taxon>
    </lineage>
</organism>
<accession>A0A1J5IW21</accession>
<dbReference type="FunFam" id="2.60.260.20:FF:000005">
    <property type="entry name" value="Chaperone protein dnaJ 1, mitochondrial"/>
    <property type="match status" value="1"/>
</dbReference>
<dbReference type="STRING" id="1817892.AUK40_04910"/>
<feature type="binding site" evidence="11">
    <location>
        <position position="199"/>
    </location>
    <ligand>
        <name>Zn(2+)</name>
        <dbReference type="ChEBI" id="CHEBI:29105"/>
        <label>2</label>
    </ligand>
</feature>
<dbReference type="PRINTS" id="PR00625">
    <property type="entry name" value="JDOMAIN"/>
</dbReference>
<dbReference type="GO" id="GO:0031072">
    <property type="term" value="F:heat shock protein binding"/>
    <property type="evidence" value="ECO:0007669"/>
    <property type="project" value="InterPro"/>
</dbReference>
<evidence type="ECO:0000259" key="13">
    <source>
        <dbReference type="PROSITE" id="PS50076"/>
    </source>
</evidence>
<dbReference type="Pfam" id="PF01556">
    <property type="entry name" value="DnaJ_C"/>
    <property type="match status" value="1"/>
</dbReference>
<feature type="zinc finger region" description="CR-type" evidence="12">
    <location>
        <begin position="140"/>
        <end position="222"/>
    </location>
</feature>
<dbReference type="InterPro" id="IPR001623">
    <property type="entry name" value="DnaJ_domain"/>
</dbReference>